<keyword evidence="1" id="KW-1133">Transmembrane helix</keyword>
<sequence length="234" mass="25143">MHAAHTTISVIAAKSITTHLAPLDLMTRGGIDVVALLVLVGWLYRRRRSAPEMPLVLTALNIGLFAAMGAISAGKFPAGVGFGLFGILSLVRLRSAAFTLRDVAYTFAALVIALCTGLPQRASWLVIVLDVLVLVAVLVVDDPRSYNPTRVVRLTLDRTYPDQADILWDVAARFGRVPLSVDVDEVDYVRETTRVSARYPVEQGGPAPDAMRIPNTAETADAEIPAAQDAGRAL</sequence>
<evidence type="ECO:0000256" key="1">
    <source>
        <dbReference type="SAM" id="Phobius"/>
    </source>
</evidence>
<feature type="transmembrane region" description="Helical" evidence="1">
    <location>
        <begin position="25"/>
        <end position="44"/>
    </location>
</feature>
<accession>A0AB39SIX2</accession>
<protein>
    <submittedName>
        <fullName evidence="2">DUF4956 domain-containing protein</fullName>
    </submittedName>
</protein>
<proteinExistence type="predicted"/>
<dbReference type="AlphaFoldDB" id="A0AB39SIX2"/>
<keyword evidence="1" id="KW-0812">Transmembrane</keyword>
<name>A0AB39SIX2_9ACTN</name>
<evidence type="ECO:0000313" key="2">
    <source>
        <dbReference type="EMBL" id="XDQ66308.1"/>
    </source>
</evidence>
<feature type="transmembrane region" description="Helical" evidence="1">
    <location>
        <begin position="122"/>
        <end position="140"/>
    </location>
</feature>
<keyword evidence="1" id="KW-0472">Membrane</keyword>
<feature type="transmembrane region" description="Helical" evidence="1">
    <location>
        <begin position="56"/>
        <end position="76"/>
    </location>
</feature>
<dbReference type="Pfam" id="PF16316">
    <property type="entry name" value="DUF4956"/>
    <property type="match status" value="1"/>
</dbReference>
<reference evidence="2" key="1">
    <citation type="submission" date="2024-07" db="EMBL/GenBank/DDBJ databases">
        <authorList>
            <person name="Yu S.T."/>
        </authorList>
    </citation>
    <scope>NUCLEOTIDE SEQUENCE</scope>
    <source>
        <strain evidence="2">R35</strain>
    </source>
</reference>
<dbReference type="InterPro" id="IPR032531">
    <property type="entry name" value="DUF4956"/>
</dbReference>
<gene>
    <name evidence="2" type="ORF">AB5J50_38595</name>
</gene>
<dbReference type="EMBL" id="CP163440">
    <property type="protein sequence ID" value="XDQ66308.1"/>
    <property type="molecule type" value="Genomic_DNA"/>
</dbReference>
<feature type="transmembrane region" description="Helical" evidence="1">
    <location>
        <begin position="96"/>
        <end position="115"/>
    </location>
</feature>
<organism evidence="2">
    <name type="scientific">Streptomyces sp. R35</name>
    <dbReference type="NCBI Taxonomy" id="3238630"/>
    <lineage>
        <taxon>Bacteria</taxon>
        <taxon>Bacillati</taxon>
        <taxon>Actinomycetota</taxon>
        <taxon>Actinomycetes</taxon>
        <taxon>Kitasatosporales</taxon>
        <taxon>Streptomycetaceae</taxon>
        <taxon>Streptomyces</taxon>
    </lineage>
</organism>
<dbReference type="RefSeq" id="WP_369263327.1">
    <property type="nucleotide sequence ID" value="NZ_CP163440.1"/>
</dbReference>